<dbReference type="InterPro" id="IPR029021">
    <property type="entry name" value="Prot-tyrosine_phosphatase-like"/>
</dbReference>
<protein>
    <recommendedName>
        <fullName evidence="2">Tyrosine specific protein phosphatases domain-containing protein</fullName>
    </recommendedName>
</protein>
<name>A0A2R8CD93_9RHOB</name>
<dbReference type="AlphaFoldDB" id="A0A2R8CD93"/>
<feature type="domain" description="Tyrosine specific protein phosphatases" evidence="2">
    <location>
        <begin position="132"/>
        <end position="199"/>
    </location>
</feature>
<organism evidence="3 4">
    <name type="scientific">Falsiruegeria mediterranea M17</name>
    <dbReference type="NCBI Taxonomy" id="1200281"/>
    <lineage>
        <taxon>Bacteria</taxon>
        <taxon>Pseudomonadati</taxon>
        <taxon>Pseudomonadota</taxon>
        <taxon>Alphaproteobacteria</taxon>
        <taxon>Rhodobacterales</taxon>
        <taxon>Roseobacteraceae</taxon>
        <taxon>Falsiruegeria</taxon>
    </lineage>
</organism>
<gene>
    <name evidence="3" type="ORF">TRM7615_03865</name>
</gene>
<dbReference type="Pfam" id="PF22784">
    <property type="entry name" value="PTP-SAK"/>
    <property type="match status" value="1"/>
</dbReference>
<dbReference type="FunFam" id="3.90.190.10:FF:000157">
    <property type="entry name" value="Protein-tyrosine phosphatase"/>
    <property type="match status" value="1"/>
</dbReference>
<dbReference type="SUPFAM" id="SSF52799">
    <property type="entry name" value="(Phosphotyrosine protein) phosphatases II"/>
    <property type="match status" value="1"/>
</dbReference>
<dbReference type="InterPro" id="IPR016130">
    <property type="entry name" value="Tyr_Pase_AS"/>
</dbReference>
<dbReference type="InterPro" id="IPR000387">
    <property type="entry name" value="Tyr_Pase_dom"/>
</dbReference>
<dbReference type="PROSITE" id="PS00383">
    <property type="entry name" value="TYR_PHOSPHATASE_1"/>
    <property type="match status" value="1"/>
</dbReference>
<dbReference type="PANTHER" id="PTHR23339">
    <property type="entry name" value="TYROSINE SPECIFIC PROTEIN PHOSPHATASE AND DUAL SPECIFICITY PROTEIN PHOSPHATASE"/>
    <property type="match status" value="1"/>
</dbReference>
<keyword evidence="1" id="KW-0378">Hydrolase</keyword>
<dbReference type="InterPro" id="IPR057023">
    <property type="entry name" value="PTP-SAK"/>
</dbReference>
<keyword evidence="4" id="KW-1185">Reference proteome</keyword>
<dbReference type="Gene3D" id="3.90.190.10">
    <property type="entry name" value="Protein tyrosine phosphatase superfamily"/>
    <property type="match status" value="1"/>
</dbReference>
<reference evidence="4" key="1">
    <citation type="submission" date="2018-03" db="EMBL/GenBank/DDBJ databases">
        <authorList>
            <person name="Rodrigo-Torres L."/>
            <person name="Arahal R. D."/>
            <person name="Lucena T."/>
        </authorList>
    </citation>
    <scope>NUCLEOTIDE SEQUENCE [LARGE SCALE GENOMIC DNA]</scope>
    <source>
        <strain evidence="4">CECT 7615</strain>
    </source>
</reference>
<evidence type="ECO:0000313" key="4">
    <source>
        <dbReference type="Proteomes" id="UP000244898"/>
    </source>
</evidence>
<evidence type="ECO:0000259" key="2">
    <source>
        <dbReference type="PROSITE" id="PS50056"/>
    </source>
</evidence>
<dbReference type="Proteomes" id="UP000244898">
    <property type="component" value="Unassembled WGS sequence"/>
</dbReference>
<accession>A0A2R8CD93</accession>
<sequence length="211" mass="22839">MSQPSTSTAAVREFRLDLAGSAVQVLELYPWADGLSLLNSLGDGMSEMVFYALQVGGGTLALSPLPGRYGDYESDLDLIASWAPGLVLSMTTEVEMLQHGARHFGADIQSRACRWVHLPIIDFGVPERVVLDQWPDVSASARQALAGGGRVLVHCKGGCGRSGMIALRLMIECGEKPRDALARLRSVRPCAVETDEQLQWASTGRMVRVLE</sequence>
<dbReference type="PROSITE" id="PS50056">
    <property type="entry name" value="TYR_PHOSPHATASE_2"/>
    <property type="match status" value="1"/>
</dbReference>
<dbReference type="RefSeq" id="WP_370739829.1">
    <property type="nucleotide sequence ID" value="NZ_ONZG01000011.1"/>
</dbReference>
<evidence type="ECO:0000313" key="3">
    <source>
        <dbReference type="EMBL" id="SPJ30332.1"/>
    </source>
</evidence>
<evidence type="ECO:0000256" key="1">
    <source>
        <dbReference type="ARBA" id="ARBA00022801"/>
    </source>
</evidence>
<proteinExistence type="predicted"/>
<dbReference type="GO" id="GO:0016791">
    <property type="term" value="F:phosphatase activity"/>
    <property type="evidence" value="ECO:0007669"/>
    <property type="project" value="UniProtKB-ARBA"/>
</dbReference>
<dbReference type="InterPro" id="IPR050561">
    <property type="entry name" value="PTP"/>
</dbReference>
<dbReference type="EMBL" id="ONZG01000011">
    <property type="protein sequence ID" value="SPJ30332.1"/>
    <property type="molecule type" value="Genomic_DNA"/>
</dbReference>